<dbReference type="GO" id="GO:0033969">
    <property type="term" value="F:gamma-glutamyl-gamma-aminobutyrate hydrolase activity"/>
    <property type="evidence" value="ECO:0007669"/>
    <property type="project" value="TreeGrafter"/>
</dbReference>
<evidence type="ECO:0000313" key="2">
    <source>
        <dbReference type="Proteomes" id="UP000237846"/>
    </source>
</evidence>
<dbReference type="GO" id="GO:0005829">
    <property type="term" value="C:cytosol"/>
    <property type="evidence" value="ECO:0007669"/>
    <property type="project" value="TreeGrafter"/>
</dbReference>
<dbReference type="GO" id="GO:0016740">
    <property type="term" value="F:transferase activity"/>
    <property type="evidence" value="ECO:0007669"/>
    <property type="project" value="UniProtKB-KW"/>
</dbReference>
<reference evidence="1 2" key="1">
    <citation type="submission" date="2018-03" db="EMBL/GenBank/DDBJ databases">
        <title>Genomic Encyclopedia of Archaeal and Bacterial Type Strains, Phase II (KMG-II): from individual species to whole genera.</title>
        <authorList>
            <person name="Goeker M."/>
        </authorList>
    </citation>
    <scope>NUCLEOTIDE SEQUENCE [LARGE SCALE GENOMIC DNA]</scope>
    <source>
        <strain evidence="1 2">DSM 45601</strain>
    </source>
</reference>
<dbReference type="GO" id="GO:0006598">
    <property type="term" value="P:polyamine catabolic process"/>
    <property type="evidence" value="ECO:0007669"/>
    <property type="project" value="TreeGrafter"/>
</dbReference>
<keyword evidence="1" id="KW-0315">Glutamine amidotransferase</keyword>
<dbReference type="PANTHER" id="PTHR43235:SF1">
    <property type="entry name" value="GLUTAMINE AMIDOTRANSFERASE PB2B2.05-RELATED"/>
    <property type="match status" value="1"/>
</dbReference>
<keyword evidence="2" id="KW-1185">Reference proteome</keyword>
<name>A0A2T0Q4L0_9ACTN</name>
<keyword evidence="1" id="KW-0808">Transferase</keyword>
<gene>
    <name evidence="1" type="ORF">CLV72_104325</name>
</gene>
<protein>
    <submittedName>
        <fullName evidence="1">Putative glutamine amidotransferase</fullName>
    </submittedName>
</protein>
<proteinExistence type="predicted"/>
<dbReference type="EMBL" id="PVZC01000004">
    <property type="protein sequence ID" value="PRX98746.1"/>
    <property type="molecule type" value="Genomic_DNA"/>
</dbReference>
<dbReference type="Gene3D" id="3.40.50.880">
    <property type="match status" value="1"/>
</dbReference>
<dbReference type="AlphaFoldDB" id="A0A2T0Q4L0"/>
<organism evidence="1 2">
    <name type="scientific">Allonocardiopsis opalescens</name>
    <dbReference type="NCBI Taxonomy" id="1144618"/>
    <lineage>
        <taxon>Bacteria</taxon>
        <taxon>Bacillati</taxon>
        <taxon>Actinomycetota</taxon>
        <taxon>Actinomycetes</taxon>
        <taxon>Streptosporangiales</taxon>
        <taxon>Allonocardiopsis</taxon>
    </lineage>
</organism>
<dbReference type="SUPFAM" id="SSF52317">
    <property type="entry name" value="Class I glutamine amidotransferase-like"/>
    <property type="match status" value="1"/>
</dbReference>
<dbReference type="Pfam" id="PF07722">
    <property type="entry name" value="Peptidase_C26"/>
    <property type="match status" value="1"/>
</dbReference>
<sequence length="231" mass="24136">MGRPLIGVTGYQEPARWADWVREAVLSPVPYTRVLERAGALPVVLPPGDPRSAAELVGRLDGVVFAHGAPVDPALYGGVRAEGAAPDTQRDRFELALVRAAVAAGTPFLAVDRGMHVLNIALGGNLIPHLPDAVEHDRHAPDPLKLSDHPVLISVSSATGAALGDAATVPASHTQAPQRLGDGLQAVAWFDDRIVEAVELAGHPFGVGVQWRPEEGDDPRLFAALADAAAA</sequence>
<accession>A0A2T0Q4L0</accession>
<dbReference type="OrthoDB" id="9813383at2"/>
<dbReference type="InterPro" id="IPR011697">
    <property type="entry name" value="Peptidase_C26"/>
</dbReference>
<evidence type="ECO:0000313" key="1">
    <source>
        <dbReference type="EMBL" id="PRX98746.1"/>
    </source>
</evidence>
<dbReference type="Proteomes" id="UP000237846">
    <property type="component" value="Unassembled WGS sequence"/>
</dbReference>
<comment type="caution">
    <text evidence="1">The sequence shown here is derived from an EMBL/GenBank/DDBJ whole genome shotgun (WGS) entry which is preliminary data.</text>
</comment>
<dbReference type="PANTHER" id="PTHR43235">
    <property type="entry name" value="GLUTAMINE AMIDOTRANSFERASE PB2B2.05-RELATED"/>
    <property type="match status" value="1"/>
</dbReference>
<dbReference type="RefSeq" id="WP_106246172.1">
    <property type="nucleotide sequence ID" value="NZ_PVZC01000004.1"/>
</dbReference>
<dbReference type="InterPro" id="IPR029062">
    <property type="entry name" value="Class_I_gatase-like"/>
</dbReference>
<dbReference type="InterPro" id="IPR044668">
    <property type="entry name" value="PuuD-like"/>
</dbReference>